<proteinExistence type="predicted"/>
<dbReference type="AlphaFoldDB" id="A0A0G0HQD7"/>
<gene>
    <name evidence="2" type="ORF">US62_C0025G0008</name>
</gene>
<accession>A0A0G0HQD7</accession>
<evidence type="ECO:0000313" key="2">
    <source>
        <dbReference type="EMBL" id="KKQ44437.1"/>
    </source>
</evidence>
<dbReference type="Proteomes" id="UP000034603">
    <property type="component" value="Unassembled WGS sequence"/>
</dbReference>
<dbReference type="EMBL" id="LBTR01000025">
    <property type="protein sequence ID" value="KKQ44437.1"/>
    <property type="molecule type" value="Genomic_DNA"/>
</dbReference>
<evidence type="ECO:0000313" key="3">
    <source>
        <dbReference type="Proteomes" id="UP000034603"/>
    </source>
</evidence>
<protein>
    <submittedName>
        <fullName evidence="2">Uncharacterized protein</fullName>
    </submittedName>
</protein>
<feature type="region of interest" description="Disordered" evidence="1">
    <location>
        <begin position="161"/>
        <end position="192"/>
    </location>
</feature>
<reference evidence="2 3" key="1">
    <citation type="journal article" date="2015" name="Nature">
        <title>rRNA introns, odd ribosomes, and small enigmatic genomes across a large radiation of phyla.</title>
        <authorList>
            <person name="Brown C.T."/>
            <person name="Hug L.A."/>
            <person name="Thomas B.C."/>
            <person name="Sharon I."/>
            <person name="Castelle C.J."/>
            <person name="Singh A."/>
            <person name="Wilkins M.J."/>
            <person name="Williams K.H."/>
            <person name="Banfield J.F."/>
        </authorList>
    </citation>
    <scope>NUCLEOTIDE SEQUENCE [LARGE SCALE GENOMIC DNA]</scope>
</reference>
<comment type="caution">
    <text evidence="2">The sequence shown here is derived from an EMBL/GenBank/DDBJ whole genome shotgun (WGS) entry which is preliminary data.</text>
</comment>
<organism evidence="2 3">
    <name type="scientific">Candidatus Woesebacteria bacterium GW2011_GWA1_37_8</name>
    <dbReference type="NCBI Taxonomy" id="1618546"/>
    <lineage>
        <taxon>Bacteria</taxon>
        <taxon>Candidatus Woeseibacteriota</taxon>
    </lineage>
</organism>
<name>A0A0G0HQD7_9BACT</name>
<evidence type="ECO:0000256" key="1">
    <source>
        <dbReference type="SAM" id="MobiDB-lite"/>
    </source>
</evidence>
<sequence>MSERDKDNRDVPQEAQDFNEWFLGLSGEKVLGREIKMTPELARTALEFYGAEFNPEIEGYPALSEYSNLERRPGMDAVWGRNRVSAFNTWTNWWAEHYEAAGGTLPKLDKSGKNTSGMRQIFGETTSFAAGLVTEDEFVERTRIRINNGIAYAEGRLGDREEIETSQSKKARLEAAAARGEKTEPRMFRPSSVPPGFIKEWLNWLPTSAEEE</sequence>